<organism evidence="2 3">
    <name type="scientific">Coemansia javaensis</name>
    <dbReference type="NCBI Taxonomy" id="2761396"/>
    <lineage>
        <taxon>Eukaryota</taxon>
        <taxon>Fungi</taxon>
        <taxon>Fungi incertae sedis</taxon>
        <taxon>Zoopagomycota</taxon>
        <taxon>Kickxellomycotina</taxon>
        <taxon>Kickxellomycetes</taxon>
        <taxon>Kickxellales</taxon>
        <taxon>Kickxellaceae</taxon>
        <taxon>Coemansia</taxon>
    </lineage>
</organism>
<dbReference type="InterPro" id="IPR027417">
    <property type="entry name" value="P-loop_NTPase"/>
</dbReference>
<comment type="caution">
    <text evidence="2">The sequence shown here is derived from an EMBL/GenBank/DDBJ whole genome shotgun (WGS) entry which is preliminary data.</text>
</comment>
<dbReference type="GO" id="GO:0005525">
    <property type="term" value="F:GTP binding"/>
    <property type="evidence" value="ECO:0007669"/>
    <property type="project" value="InterPro"/>
</dbReference>
<sequence>MHQQQAPVVRALFEGICRGDRAALARGITLAESTRDDHRRQARELVAACAAVQRPRALRIGLTGTPGVGKSTFIEALGMRLLRRGHRLSVLAVDPSSARSGGSILGDKTRMQDLSAADGAYVRPSPSRGTLGGVARGTLDAIILAEATGYDVCLVETVGVGQSETMVADMVDMFVLLMQPASGDELQGVKRGIMELADLIVINKADGPLELAAALTRTEIANALHLMLPRRPAWTPKVLRASAATGHNLDRVWATVLRYFDALRATGDWDALRAEQRRKWMWREVTHQLRAALDRDPAARACAQSLEADVLAGAVPPGAAADHIVARFLANKN</sequence>
<proteinExistence type="inferred from homology"/>
<evidence type="ECO:0008006" key="4">
    <source>
        <dbReference type="Google" id="ProtNLM"/>
    </source>
</evidence>
<evidence type="ECO:0000313" key="2">
    <source>
        <dbReference type="EMBL" id="KAJ2781515.1"/>
    </source>
</evidence>
<evidence type="ECO:0000313" key="3">
    <source>
        <dbReference type="Proteomes" id="UP001140217"/>
    </source>
</evidence>
<dbReference type="NCBIfam" id="NF006958">
    <property type="entry name" value="PRK09435.1"/>
    <property type="match status" value="1"/>
</dbReference>
<dbReference type="Pfam" id="PF03308">
    <property type="entry name" value="MeaB"/>
    <property type="match status" value="1"/>
</dbReference>
<dbReference type="PANTHER" id="PTHR23408">
    <property type="entry name" value="METHYLMALONYL-COA MUTASE"/>
    <property type="match status" value="1"/>
</dbReference>
<dbReference type="InterPro" id="IPR005129">
    <property type="entry name" value="GTPase_ArgK"/>
</dbReference>
<dbReference type="Gene3D" id="3.40.50.300">
    <property type="entry name" value="P-loop containing nucleotide triphosphate hydrolases"/>
    <property type="match status" value="1"/>
</dbReference>
<dbReference type="EMBL" id="JANBUL010000102">
    <property type="protein sequence ID" value="KAJ2781515.1"/>
    <property type="molecule type" value="Genomic_DNA"/>
</dbReference>
<keyword evidence="3" id="KW-1185">Reference proteome</keyword>
<dbReference type="Gene3D" id="1.20.5.170">
    <property type="match status" value="1"/>
</dbReference>
<dbReference type="CDD" id="cd03114">
    <property type="entry name" value="MMAA-like"/>
    <property type="match status" value="1"/>
</dbReference>
<dbReference type="SUPFAM" id="SSF52540">
    <property type="entry name" value="P-loop containing nucleoside triphosphate hydrolases"/>
    <property type="match status" value="1"/>
</dbReference>
<reference evidence="2" key="1">
    <citation type="submission" date="2022-07" db="EMBL/GenBank/DDBJ databases">
        <title>Phylogenomic reconstructions and comparative analyses of Kickxellomycotina fungi.</title>
        <authorList>
            <person name="Reynolds N.K."/>
            <person name="Stajich J.E."/>
            <person name="Barry K."/>
            <person name="Grigoriev I.V."/>
            <person name="Crous P."/>
            <person name="Smith M.E."/>
        </authorList>
    </citation>
    <scope>NUCLEOTIDE SEQUENCE</scope>
    <source>
        <strain evidence="2">NBRC 105414</strain>
    </source>
</reference>
<dbReference type="PANTHER" id="PTHR23408:SF3">
    <property type="entry name" value="METHYLMALONIC ACIDURIA TYPE A PROTEIN, MITOCHONDRIAL"/>
    <property type="match status" value="1"/>
</dbReference>
<dbReference type="Gene3D" id="1.10.287.130">
    <property type="match status" value="1"/>
</dbReference>
<gene>
    <name evidence="2" type="ORF">H4R18_002841</name>
</gene>
<dbReference type="GO" id="GO:0005737">
    <property type="term" value="C:cytoplasm"/>
    <property type="evidence" value="ECO:0007669"/>
    <property type="project" value="TreeGrafter"/>
</dbReference>
<accession>A0A9W8HC11</accession>
<dbReference type="Proteomes" id="UP001140217">
    <property type="component" value="Unassembled WGS sequence"/>
</dbReference>
<dbReference type="NCBIfam" id="TIGR00750">
    <property type="entry name" value="lao"/>
    <property type="match status" value="1"/>
</dbReference>
<dbReference type="OrthoDB" id="1476984at2759"/>
<dbReference type="AlphaFoldDB" id="A0A9W8HC11"/>
<comment type="similarity">
    <text evidence="1">Belongs to the SIMIBI class G3E GTPase family. ArgK/MeaB subfamily.</text>
</comment>
<name>A0A9W8HC11_9FUNG</name>
<dbReference type="GO" id="GO:0003924">
    <property type="term" value="F:GTPase activity"/>
    <property type="evidence" value="ECO:0007669"/>
    <property type="project" value="InterPro"/>
</dbReference>
<evidence type="ECO:0000256" key="1">
    <source>
        <dbReference type="ARBA" id="ARBA00009625"/>
    </source>
</evidence>
<protein>
    <recommendedName>
        <fullName evidence="4">Methylmalonyl Co-A mutase-associated GTPase MeaB</fullName>
    </recommendedName>
</protein>